<organism evidence="1 2">
    <name type="scientific">Pyrrhoderma noxium</name>
    <dbReference type="NCBI Taxonomy" id="2282107"/>
    <lineage>
        <taxon>Eukaryota</taxon>
        <taxon>Fungi</taxon>
        <taxon>Dikarya</taxon>
        <taxon>Basidiomycota</taxon>
        <taxon>Agaricomycotina</taxon>
        <taxon>Agaricomycetes</taxon>
        <taxon>Hymenochaetales</taxon>
        <taxon>Hymenochaetaceae</taxon>
        <taxon>Pyrrhoderma</taxon>
    </lineage>
</organism>
<comment type="caution">
    <text evidence="1">The sequence shown here is derived from an EMBL/GenBank/DDBJ whole genome shotgun (WGS) entry which is preliminary data.</text>
</comment>
<evidence type="ECO:0000313" key="1">
    <source>
        <dbReference type="EMBL" id="TQF64852.1"/>
    </source>
</evidence>
<name>A0A541AXR5_9AGAM</name>
<gene>
    <name evidence="1" type="ORF">PNOK_m000121</name>
</gene>
<reference evidence="1 2" key="1">
    <citation type="journal article" date="2017" name="Mol. Ecol.">
        <title>Comparative and population genomic landscape of Phellinus noxius: A hypervariable fungus causing root rot in trees.</title>
        <authorList>
            <person name="Chung C.L."/>
            <person name="Lee T.J."/>
            <person name="Akiba M."/>
            <person name="Lee H.H."/>
            <person name="Kuo T.H."/>
            <person name="Liu D."/>
            <person name="Ke H.M."/>
            <person name="Yokoi T."/>
            <person name="Roa M.B."/>
            <person name="Lu M.J."/>
            <person name="Chang Y.Y."/>
            <person name="Ann P.J."/>
            <person name="Tsai J.N."/>
            <person name="Chen C.Y."/>
            <person name="Tzean S.S."/>
            <person name="Ota Y."/>
            <person name="Hattori T."/>
            <person name="Sahashi N."/>
            <person name="Liou R.F."/>
            <person name="Kikuchi T."/>
            <person name="Tsai I.J."/>
        </authorList>
    </citation>
    <scope>NUCLEOTIDE SEQUENCE [LARGE SCALE GENOMIC DNA]</scope>
    <source>
        <strain evidence="1 2">FFPRI411160</strain>
    </source>
</reference>
<dbReference type="Proteomes" id="UP000217199">
    <property type="component" value="Unassembled WGS sequence"/>
</dbReference>
<dbReference type="EMBL" id="NBII01000013">
    <property type="protein sequence ID" value="TQF64852.1"/>
    <property type="molecule type" value="Genomic_DNA"/>
</dbReference>
<keyword evidence="2" id="KW-1185">Reference proteome</keyword>
<evidence type="ECO:0000313" key="2">
    <source>
        <dbReference type="Proteomes" id="UP000217199"/>
    </source>
</evidence>
<accession>A0A541AXR5</accession>
<protein>
    <submittedName>
        <fullName evidence="1">Uncharacterized protein</fullName>
    </submittedName>
</protein>
<keyword evidence="1" id="KW-0496">Mitochondrion</keyword>
<dbReference type="AlphaFoldDB" id="A0A541AXR5"/>
<dbReference type="OrthoDB" id="5415462at2759"/>
<proteinExistence type="predicted"/>
<sequence length="120" mass="13390">MIIPKMSGVEFMSNEYLFKSYTGIKVDFTFPNSVMFPNLPVRLDKGSVIFPLSGISFCTGLEILLAYRLGCQFTILGGSFIPFVSANTQNLDVEQKEITKRLSVERIQNLVNLNEEGTIG</sequence>
<geneLocation type="mitochondrion" evidence="1"/>
<dbReference type="InParanoid" id="A0A541AXR5"/>